<keyword evidence="3" id="KW-1185">Reference proteome</keyword>
<proteinExistence type="predicted"/>
<evidence type="ECO:0000256" key="1">
    <source>
        <dbReference type="SAM" id="MobiDB-lite"/>
    </source>
</evidence>
<feature type="compositionally biased region" description="Basic and acidic residues" evidence="1">
    <location>
        <begin position="49"/>
        <end position="58"/>
    </location>
</feature>
<comment type="caution">
    <text evidence="2">The sequence shown here is derived from an EMBL/GenBank/DDBJ whole genome shotgun (WGS) entry which is preliminary data.</text>
</comment>
<feature type="compositionally biased region" description="Low complexity" evidence="1">
    <location>
        <begin position="1"/>
        <end position="17"/>
    </location>
</feature>
<dbReference type="Proteomes" id="UP000276834">
    <property type="component" value="Unassembled WGS sequence"/>
</dbReference>
<feature type="region of interest" description="Disordered" evidence="1">
    <location>
        <begin position="1"/>
        <end position="23"/>
    </location>
</feature>
<reference evidence="2 3" key="1">
    <citation type="journal article" date="2018" name="Proc. R. Soc. B">
        <title>A non-coding region near Follistatin controls head colour polymorphism in the Gouldian finch.</title>
        <authorList>
            <person name="Toomey M.B."/>
            <person name="Marques C.I."/>
            <person name="Andrade P."/>
            <person name="Araujo P.M."/>
            <person name="Sabatino S."/>
            <person name="Gazda M.A."/>
            <person name="Afonso S."/>
            <person name="Lopes R.J."/>
            <person name="Corbo J.C."/>
            <person name="Carneiro M."/>
        </authorList>
    </citation>
    <scope>NUCLEOTIDE SEQUENCE [LARGE SCALE GENOMIC DNA]</scope>
    <source>
        <strain evidence="2">Red01</strain>
        <tissue evidence="2">Muscle</tissue>
    </source>
</reference>
<evidence type="ECO:0000313" key="2">
    <source>
        <dbReference type="EMBL" id="RLV98824.1"/>
    </source>
</evidence>
<evidence type="ECO:0000313" key="3">
    <source>
        <dbReference type="Proteomes" id="UP000276834"/>
    </source>
</evidence>
<name>A0A3L8SAF3_CHLGU</name>
<dbReference type="AlphaFoldDB" id="A0A3L8SAF3"/>
<sequence>MASSRAASSVPAPAVTAWPGWDNTTVDAGTVPAMSEGCSQVDVEVPHDRKPLPEEDLCHIPLSCPDPRDPQEFT</sequence>
<gene>
    <name evidence="2" type="ORF">DV515_00010431</name>
</gene>
<protein>
    <submittedName>
        <fullName evidence="2">Uncharacterized protein</fullName>
    </submittedName>
</protein>
<organism evidence="2 3">
    <name type="scientific">Chloebia gouldiae</name>
    <name type="common">Gouldian finch</name>
    <name type="synonym">Erythrura gouldiae</name>
    <dbReference type="NCBI Taxonomy" id="44316"/>
    <lineage>
        <taxon>Eukaryota</taxon>
        <taxon>Metazoa</taxon>
        <taxon>Chordata</taxon>
        <taxon>Craniata</taxon>
        <taxon>Vertebrata</taxon>
        <taxon>Euteleostomi</taxon>
        <taxon>Archelosauria</taxon>
        <taxon>Archosauria</taxon>
        <taxon>Dinosauria</taxon>
        <taxon>Saurischia</taxon>
        <taxon>Theropoda</taxon>
        <taxon>Coelurosauria</taxon>
        <taxon>Aves</taxon>
        <taxon>Neognathae</taxon>
        <taxon>Neoaves</taxon>
        <taxon>Telluraves</taxon>
        <taxon>Australaves</taxon>
        <taxon>Passeriformes</taxon>
        <taxon>Passeroidea</taxon>
        <taxon>Passeridae</taxon>
        <taxon>Chloebia</taxon>
    </lineage>
</organism>
<accession>A0A3L8SAF3</accession>
<dbReference type="EMBL" id="QUSF01000037">
    <property type="protein sequence ID" value="RLV98824.1"/>
    <property type="molecule type" value="Genomic_DNA"/>
</dbReference>
<feature type="region of interest" description="Disordered" evidence="1">
    <location>
        <begin position="49"/>
        <end position="74"/>
    </location>
</feature>